<dbReference type="SUPFAM" id="SSF48726">
    <property type="entry name" value="Immunoglobulin"/>
    <property type="match status" value="1"/>
</dbReference>
<name>A0A922I5F4_DERFA</name>
<dbReference type="InterPro" id="IPR013783">
    <property type="entry name" value="Ig-like_fold"/>
</dbReference>
<feature type="compositionally biased region" description="Polar residues" evidence="1">
    <location>
        <begin position="49"/>
        <end position="59"/>
    </location>
</feature>
<proteinExistence type="predicted"/>
<feature type="region of interest" description="Disordered" evidence="1">
    <location>
        <begin position="49"/>
        <end position="99"/>
    </location>
</feature>
<keyword evidence="3" id="KW-1185">Reference proteome</keyword>
<evidence type="ECO:0000313" key="3">
    <source>
        <dbReference type="Proteomes" id="UP000790347"/>
    </source>
</evidence>
<protein>
    <submittedName>
        <fullName evidence="2">Immunoglobulin C1-set domain</fullName>
    </submittedName>
</protein>
<comment type="caution">
    <text evidence="2">The sequence shown here is derived from an EMBL/GenBank/DDBJ whole genome shotgun (WGS) entry which is preliminary data.</text>
</comment>
<dbReference type="InterPro" id="IPR036179">
    <property type="entry name" value="Ig-like_dom_sf"/>
</dbReference>
<dbReference type="AlphaFoldDB" id="A0A922I5F4"/>
<dbReference type="Proteomes" id="UP000790347">
    <property type="component" value="Unassembled WGS sequence"/>
</dbReference>
<evidence type="ECO:0000313" key="2">
    <source>
        <dbReference type="EMBL" id="KAH9521578.1"/>
    </source>
</evidence>
<dbReference type="Gene3D" id="2.60.40.10">
    <property type="entry name" value="Immunoglobulins"/>
    <property type="match status" value="1"/>
</dbReference>
<reference evidence="2" key="2">
    <citation type="journal article" date="2022" name="Res Sq">
        <title>Comparative Genomics Reveals Insights into the Divergent Evolution of Astigmatic Mites and Household Pest Adaptations.</title>
        <authorList>
            <person name="Xiong Q."/>
            <person name="Wan A.T.-Y."/>
            <person name="Liu X.-Y."/>
            <person name="Fung C.S.-H."/>
            <person name="Xiao X."/>
            <person name="Malainual N."/>
            <person name="Hou J."/>
            <person name="Wang L."/>
            <person name="Wang M."/>
            <person name="Yang K."/>
            <person name="Cui Y."/>
            <person name="Leung E."/>
            <person name="Nong W."/>
            <person name="Shin S.-K."/>
            <person name="Au S."/>
            <person name="Jeong K.Y."/>
            <person name="Chew F.T."/>
            <person name="Hui J."/>
            <person name="Leung T.F."/>
            <person name="Tungtrongchitr A."/>
            <person name="Zhong N."/>
            <person name="Liu Z."/>
            <person name="Tsui S."/>
        </authorList>
    </citation>
    <scope>NUCLEOTIDE SEQUENCE</scope>
    <source>
        <strain evidence="2">Derf</strain>
        <tissue evidence="2">Whole organism</tissue>
    </source>
</reference>
<evidence type="ECO:0000256" key="1">
    <source>
        <dbReference type="SAM" id="MobiDB-lite"/>
    </source>
</evidence>
<feature type="compositionally biased region" description="Low complexity" evidence="1">
    <location>
        <begin position="83"/>
        <end position="93"/>
    </location>
</feature>
<accession>A0A922I5F4</accession>
<sequence length="110" mass="12836">MEKMWVGVGYEAIIPGHDRYIMYVNQTLRTYNLHIQNVQLDDEAEFECQTTSASSSTMTDNNNHHHHHNNNNNNDNHHHHHQQQQQNSNGNSNKQPIRAAAHLHLIKKKI</sequence>
<organism evidence="2 3">
    <name type="scientific">Dermatophagoides farinae</name>
    <name type="common">American house dust mite</name>
    <dbReference type="NCBI Taxonomy" id="6954"/>
    <lineage>
        <taxon>Eukaryota</taxon>
        <taxon>Metazoa</taxon>
        <taxon>Ecdysozoa</taxon>
        <taxon>Arthropoda</taxon>
        <taxon>Chelicerata</taxon>
        <taxon>Arachnida</taxon>
        <taxon>Acari</taxon>
        <taxon>Acariformes</taxon>
        <taxon>Sarcoptiformes</taxon>
        <taxon>Astigmata</taxon>
        <taxon>Psoroptidia</taxon>
        <taxon>Analgoidea</taxon>
        <taxon>Pyroglyphidae</taxon>
        <taxon>Dermatophagoidinae</taxon>
        <taxon>Dermatophagoides</taxon>
    </lineage>
</organism>
<gene>
    <name evidence="2" type="primary">NPHS1_2</name>
    <name evidence="2" type="ORF">DERF_005222</name>
</gene>
<reference evidence="2" key="1">
    <citation type="submission" date="2013-05" db="EMBL/GenBank/DDBJ databases">
        <authorList>
            <person name="Yim A.K.Y."/>
            <person name="Chan T.F."/>
            <person name="Ji K.M."/>
            <person name="Liu X.Y."/>
            <person name="Zhou J.W."/>
            <person name="Li R.Q."/>
            <person name="Yang K.Y."/>
            <person name="Li J."/>
            <person name="Li M."/>
            <person name="Law P.T.W."/>
            <person name="Wu Y.L."/>
            <person name="Cai Z.L."/>
            <person name="Qin H."/>
            <person name="Bao Y."/>
            <person name="Leung R.K.K."/>
            <person name="Ng P.K.S."/>
            <person name="Zou J."/>
            <person name="Zhong X.J."/>
            <person name="Ran P.X."/>
            <person name="Zhong N.S."/>
            <person name="Liu Z.G."/>
            <person name="Tsui S.K.W."/>
        </authorList>
    </citation>
    <scope>NUCLEOTIDE SEQUENCE</scope>
    <source>
        <strain evidence="2">Derf</strain>
        <tissue evidence="2">Whole organism</tissue>
    </source>
</reference>
<dbReference type="EMBL" id="ASGP02000002">
    <property type="protein sequence ID" value="KAH9521578.1"/>
    <property type="molecule type" value="Genomic_DNA"/>
</dbReference>